<dbReference type="PANTHER" id="PTHR18937">
    <property type="entry name" value="STRUCTURAL MAINTENANCE OF CHROMOSOMES SMC FAMILY MEMBER"/>
    <property type="match status" value="1"/>
</dbReference>
<dbReference type="NCBIfam" id="TIGR02168">
    <property type="entry name" value="SMC_prok_B"/>
    <property type="match status" value="1"/>
</dbReference>
<evidence type="ECO:0000256" key="1">
    <source>
        <dbReference type="ARBA" id="ARBA00004496"/>
    </source>
</evidence>
<evidence type="ECO:0000256" key="6">
    <source>
        <dbReference type="ARBA" id="ARBA00023125"/>
    </source>
</evidence>
<keyword evidence="5 7" id="KW-0175">Coiled coil</keyword>
<dbReference type="GO" id="GO:0005694">
    <property type="term" value="C:chromosome"/>
    <property type="evidence" value="ECO:0007669"/>
    <property type="project" value="InterPro"/>
</dbReference>
<dbReference type="Gene3D" id="3.40.50.300">
    <property type="entry name" value="P-loop containing nucleotide triphosphate hydrolases"/>
    <property type="match status" value="2"/>
</dbReference>
<dbReference type="AlphaFoldDB" id="A0A142VX70"/>
<gene>
    <name evidence="7" type="primary">smc</name>
    <name evidence="9" type="ORF">AOA14_06840</name>
</gene>
<dbReference type="EMBL" id="CP013342">
    <property type="protein sequence ID" value="AMU94321.1"/>
    <property type="molecule type" value="Genomic_DNA"/>
</dbReference>
<dbReference type="GO" id="GO:0003677">
    <property type="term" value="F:DNA binding"/>
    <property type="evidence" value="ECO:0007669"/>
    <property type="project" value="UniProtKB-UniRule"/>
</dbReference>
<feature type="coiled-coil region" evidence="7">
    <location>
        <begin position="172"/>
        <end position="220"/>
    </location>
</feature>
<keyword evidence="6 7" id="KW-0238">DNA-binding</keyword>
<dbReference type="GO" id="GO:0007059">
    <property type="term" value="P:chromosome segregation"/>
    <property type="evidence" value="ECO:0007669"/>
    <property type="project" value="UniProtKB-UniRule"/>
</dbReference>
<dbReference type="GO" id="GO:0005737">
    <property type="term" value="C:cytoplasm"/>
    <property type="evidence" value="ECO:0007669"/>
    <property type="project" value="UniProtKB-SubCell"/>
</dbReference>
<feature type="coiled-coil region" evidence="7">
    <location>
        <begin position="448"/>
        <end position="510"/>
    </location>
</feature>
<dbReference type="SUPFAM" id="SSF52540">
    <property type="entry name" value="P-loop containing nucleoside triphosphate hydrolases"/>
    <property type="match status" value="1"/>
</dbReference>
<feature type="coiled-coil region" evidence="7">
    <location>
        <begin position="951"/>
        <end position="985"/>
    </location>
</feature>
<dbReference type="PIRSF" id="PIRSF005719">
    <property type="entry name" value="SMC"/>
    <property type="match status" value="1"/>
</dbReference>
<evidence type="ECO:0000256" key="4">
    <source>
        <dbReference type="ARBA" id="ARBA00022840"/>
    </source>
</evidence>
<comment type="function">
    <text evidence="7">Required for chromosome condensation and partitioning.</text>
</comment>
<comment type="similarity">
    <text evidence="7">Belongs to the SMC family.</text>
</comment>
<evidence type="ECO:0000313" key="10">
    <source>
        <dbReference type="Proteomes" id="UP000076234"/>
    </source>
</evidence>
<dbReference type="SUPFAM" id="SSF75553">
    <property type="entry name" value="Smc hinge domain"/>
    <property type="match status" value="1"/>
</dbReference>
<feature type="domain" description="RecF/RecN/SMC N-terminal" evidence="8">
    <location>
        <begin position="3"/>
        <end position="1130"/>
    </location>
</feature>
<comment type="subcellular location">
    <subcellularLocation>
        <location evidence="1 7">Cytoplasm</location>
    </subcellularLocation>
</comment>
<accession>A0A142VX70</accession>
<evidence type="ECO:0000313" key="9">
    <source>
        <dbReference type="EMBL" id="AMU94321.1"/>
    </source>
</evidence>
<dbReference type="STRING" id="1219058.AOA14_06840"/>
<dbReference type="InterPro" id="IPR027417">
    <property type="entry name" value="P-loop_NTPase"/>
</dbReference>
<keyword evidence="2 7" id="KW-0963">Cytoplasm</keyword>
<evidence type="ECO:0000256" key="5">
    <source>
        <dbReference type="ARBA" id="ARBA00023054"/>
    </source>
</evidence>
<protein>
    <recommendedName>
        <fullName evidence="7">Chromosome partition protein Smc</fullName>
    </recommendedName>
</protein>
<name>A0A142VX70_9SPHN</name>
<dbReference type="GO" id="GO:0007062">
    <property type="term" value="P:sister chromatid cohesion"/>
    <property type="evidence" value="ECO:0007669"/>
    <property type="project" value="InterPro"/>
</dbReference>
<dbReference type="HAMAP" id="MF_01894">
    <property type="entry name" value="Smc_prok"/>
    <property type="match status" value="1"/>
</dbReference>
<reference evidence="9 10" key="2">
    <citation type="journal article" date="2016" name="Genome Announc.">
        <title>Complete Genome Sequence of Sphingopyxis terrae Strain 203-1 (NBRC 111660), a Polyethylene Glycol Degrader.</title>
        <authorList>
            <person name="Ohtsubo Y."/>
            <person name="Nonoyama S."/>
            <person name="Nagata Y."/>
            <person name="Numata M."/>
            <person name="Tsuchikane K."/>
            <person name="Hosoyama A."/>
            <person name="Yamazoe A."/>
            <person name="Tsuda M."/>
            <person name="Fujita N."/>
            <person name="Kawai F."/>
        </authorList>
    </citation>
    <scope>NUCLEOTIDE SEQUENCE [LARGE SCALE GENOMIC DNA]</scope>
    <source>
        <strain evidence="9 10">203-1</strain>
    </source>
</reference>
<dbReference type="KEGG" id="ster:AOA14_06840"/>
<dbReference type="InterPro" id="IPR024704">
    <property type="entry name" value="SMC"/>
</dbReference>
<dbReference type="InterPro" id="IPR003395">
    <property type="entry name" value="RecF/RecN/SMC_N"/>
</dbReference>
<reference evidence="10" key="1">
    <citation type="submission" date="2015-11" db="EMBL/GenBank/DDBJ databases">
        <title>Complete genome sequence of a polyethylene glycol-degrading strain Sphingopyxis terrae strain 203-1 (NBRC 15098).</title>
        <authorList>
            <person name="Yoshiyuki O."/>
            <person name="Shouta N."/>
            <person name="Nagata Y."/>
            <person name="Numata M."/>
            <person name="Tsuchikane K."/>
            <person name="Hosoyama A."/>
            <person name="Yamazoe A."/>
            <person name="Tsuda M."/>
            <person name="Fujita N."/>
            <person name="Kawai F."/>
        </authorList>
    </citation>
    <scope>NUCLEOTIDE SEQUENCE [LARGE SCALE GENOMIC DNA]</scope>
    <source>
        <strain evidence="10">203-1</strain>
    </source>
</reference>
<dbReference type="FunFam" id="3.40.50.300:FF:000901">
    <property type="entry name" value="Chromosome partition protein Smc"/>
    <property type="match status" value="1"/>
</dbReference>
<dbReference type="InterPro" id="IPR011890">
    <property type="entry name" value="SMC_prok"/>
</dbReference>
<dbReference type="Proteomes" id="UP000076234">
    <property type="component" value="Chromosome"/>
</dbReference>
<comment type="domain">
    <text evidence="7">Contains large globular domains required for ATP hydrolysis at each terminus and a third globular domain forming a flexible hinge near the middle of the molecule. These domains are separated by coiled-coil structures.</text>
</comment>
<evidence type="ECO:0000259" key="8">
    <source>
        <dbReference type="Pfam" id="PF02463"/>
    </source>
</evidence>
<dbReference type="Pfam" id="PF02463">
    <property type="entry name" value="SMC_N"/>
    <property type="match status" value="1"/>
</dbReference>
<dbReference type="GO" id="GO:0005524">
    <property type="term" value="F:ATP binding"/>
    <property type="evidence" value="ECO:0007669"/>
    <property type="project" value="UniProtKB-UniRule"/>
</dbReference>
<keyword evidence="4 7" id="KW-0067">ATP-binding</keyword>
<comment type="subunit">
    <text evidence="7">Homodimer.</text>
</comment>
<dbReference type="RefSeq" id="WP_062901230.1">
    <property type="nucleotide sequence ID" value="NZ_CP013342.1"/>
</dbReference>
<dbReference type="GO" id="GO:0030261">
    <property type="term" value="P:chromosome condensation"/>
    <property type="evidence" value="ECO:0007669"/>
    <property type="project" value="InterPro"/>
</dbReference>
<proteinExistence type="inferred from homology"/>
<evidence type="ECO:0000256" key="2">
    <source>
        <dbReference type="ARBA" id="ARBA00022490"/>
    </source>
</evidence>
<feature type="coiled-coil region" evidence="7">
    <location>
        <begin position="842"/>
        <end position="876"/>
    </location>
</feature>
<keyword evidence="3 7" id="KW-0547">Nucleotide-binding</keyword>
<dbReference type="GO" id="GO:0016887">
    <property type="term" value="F:ATP hydrolysis activity"/>
    <property type="evidence" value="ECO:0007669"/>
    <property type="project" value="InterPro"/>
</dbReference>
<feature type="coiled-coil region" evidence="7">
    <location>
        <begin position="246"/>
        <end position="322"/>
    </location>
</feature>
<sequence length="1147" mass="121885">MQIRRLRLTGFKSFVEPTELRIEPGLTGVVGPNGCGKSNLLEAIRWVMGESSPKSMRGGGMEDVIFAGTSQRPPRDFAEVAIHCDTEGNVVAGLSDASEGHELEIIRRIERGAGSAYRANGRDVRAKDVALIFADAATGAHSPALVSQGKIANVIAAKPTDRRAMLEEAAGIAGLHVRRKDAEQKLRATETNLNRLSEIVADMEVRANALRRQARAAEKYRKLSDDIRIAEGRLIYARWRDAATAADQARREADAAEAAVKAAQTELETVSAAQVEVATRVGSARAEAQAQRDALAEATATLVRLQGEERAARQRLDDLAAQQARLAEDRAREGELARDAHAALTALDAEAKRLTQDIAAHDAGKAALVEAHQAAQARLRDAEVALAQARAKAASEAADRRIAVSARDTAEAAVRRIAGDRQRVEAEIAALGDSAALAATQAESVRGAQQAEAAIISAESALHEAEADREAIAADLGAIDAGLAEARAALAALDGEAATLERALAAARTDDDRILDRLRVTPGHEAALAAALGDDLDAGTDRAAARSWGAADADKNDPALPAGTQPLAAFVQAPPALVRRLAQIAVADRDTGQPLAVGQRLVTLDGVMRRWDGFVTRGDGATATERLQRQNRLDALAAQRPQVELGVQELQDRRHVAATQLAERTDAAAAARKALASADEARRTALRAADQAQAALDRHRDAAALFDRRLAEIAAAGSDAAADLTAKEAALAALPDDSLARAALEGEESATDRARSDANGARDALADHERALAGLSERHAVVGAEIKSWKARAGEAARRVTDMDKRADALTAEAAKLAGLPEKLAADSEAAAARQTEVRGKVGAAEAQEREAEAALREAEAALTTIRERVAAARETRAGAVARSENAELRRIEMGRLSGERFECPPPLLPQKVGFEGDGVDDANAESAAHDRLIGERERLGPVNLVAADELAELDVERERSAAEIEELQQAVNRLRGSIGNLNREGRVRLLAAFETVNEHFQRLFTTLFNGGQAHLELVDSDDPLEAGLEIMAQPPGKRLGTLTLLSGGEQALTAVALIFGLFLTNPAPICVLDEVDAPLDDANIERFCDLLDRMTRETKTRYLIVTHNAVTMARMHRLFGVTMVEKGVSRLVSVDLGGAEELLAAE</sequence>
<organism evidence="9 10">
    <name type="scientific">Sphingopyxis terrae subsp. terrae NBRC 15098</name>
    <dbReference type="NCBI Taxonomy" id="1219058"/>
    <lineage>
        <taxon>Bacteria</taxon>
        <taxon>Pseudomonadati</taxon>
        <taxon>Pseudomonadota</taxon>
        <taxon>Alphaproteobacteria</taxon>
        <taxon>Sphingomonadales</taxon>
        <taxon>Sphingomonadaceae</taxon>
        <taxon>Sphingopyxis</taxon>
    </lineage>
</organism>
<evidence type="ECO:0000256" key="7">
    <source>
        <dbReference type="HAMAP-Rule" id="MF_01894"/>
    </source>
</evidence>
<dbReference type="InterPro" id="IPR036277">
    <property type="entry name" value="SMC_hinge_sf"/>
</dbReference>
<dbReference type="GO" id="GO:0006260">
    <property type="term" value="P:DNA replication"/>
    <property type="evidence" value="ECO:0007669"/>
    <property type="project" value="UniProtKB-UniRule"/>
</dbReference>
<evidence type="ECO:0000256" key="3">
    <source>
        <dbReference type="ARBA" id="ARBA00022741"/>
    </source>
</evidence>
<feature type="binding site" evidence="7">
    <location>
        <begin position="32"/>
        <end position="39"/>
    </location>
    <ligand>
        <name>ATP</name>
        <dbReference type="ChEBI" id="CHEBI:30616"/>
    </ligand>
</feature>